<keyword evidence="2" id="KW-1185">Reference proteome</keyword>
<gene>
    <name evidence="1" type="ORF">CLOSTMETH_03608</name>
</gene>
<dbReference type="Proteomes" id="UP000003340">
    <property type="component" value="Unassembled WGS sequence"/>
</dbReference>
<organism evidence="1 2">
    <name type="scientific">[Clostridium] methylpentosum DSM 5476</name>
    <dbReference type="NCBI Taxonomy" id="537013"/>
    <lineage>
        <taxon>Bacteria</taxon>
        <taxon>Bacillati</taxon>
        <taxon>Bacillota</taxon>
        <taxon>Clostridia</taxon>
        <taxon>Eubacteriales</taxon>
        <taxon>Oscillospiraceae</taxon>
        <taxon>Oscillospiraceae incertae sedis</taxon>
    </lineage>
</organism>
<evidence type="ECO:0000313" key="1">
    <source>
        <dbReference type="EMBL" id="EEG28709.1"/>
    </source>
</evidence>
<proteinExistence type="predicted"/>
<protein>
    <submittedName>
        <fullName evidence="1">Uncharacterized protein</fullName>
    </submittedName>
</protein>
<reference evidence="1 2" key="1">
    <citation type="submission" date="2009-01" db="EMBL/GenBank/DDBJ databases">
        <authorList>
            <person name="Fulton L."/>
            <person name="Clifton S."/>
            <person name="Fulton B."/>
            <person name="Xu J."/>
            <person name="Minx P."/>
            <person name="Pepin K.H."/>
            <person name="Johnson M."/>
            <person name="Bhonagiri V."/>
            <person name="Nash W.E."/>
            <person name="Mardis E.R."/>
            <person name="Wilson R.K."/>
        </authorList>
    </citation>
    <scope>NUCLEOTIDE SEQUENCE [LARGE SCALE GENOMIC DNA]</scope>
    <source>
        <strain evidence="1 2">DSM 5476</strain>
    </source>
</reference>
<name>C0EIB3_9FIRM</name>
<comment type="caution">
    <text evidence="1">The sequence shown here is derived from an EMBL/GenBank/DDBJ whole genome shotgun (WGS) entry which is preliminary data.</text>
</comment>
<sequence>MSQPEQLYMDTIQRKKRFQMSETTAPTVSGHIRVENKPNGALKRRWRNH</sequence>
<dbReference type="EMBL" id="ACEC01000126">
    <property type="protein sequence ID" value="EEG28709.1"/>
    <property type="molecule type" value="Genomic_DNA"/>
</dbReference>
<dbReference type="STRING" id="537013.CLOSTMETH_03608"/>
<reference evidence="1 2" key="2">
    <citation type="submission" date="2009-02" db="EMBL/GenBank/DDBJ databases">
        <title>Draft genome sequence of Clostridium methylpentosum (DSM 5476).</title>
        <authorList>
            <person name="Sudarsanam P."/>
            <person name="Ley R."/>
            <person name="Guruge J."/>
            <person name="Turnbaugh P.J."/>
            <person name="Mahowald M."/>
            <person name="Liep D."/>
            <person name="Gordon J."/>
        </authorList>
    </citation>
    <scope>NUCLEOTIDE SEQUENCE [LARGE SCALE GENOMIC DNA]</scope>
    <source>
        <strain evidence="1 2">DSM 5476</strain>
    </source>
</reference>
<evidence type="ECO:0000313" key="2">
    <source>
        <dbReference type="Proteomes" id="UP000003340"/>
    </source>
</evidence>
<accession>C0EIB3</accession>
<dbReference type="HOGENOM" id="CLU_3134175_0_0_9"/>
<dbReference type="AlphaFoldDB" id="C0EIB3"/>